<keyword evidence="5 8" id="KW-0472">Membrane</keyword>
<keyword evidence="8" id="KW-1133">Transmembrane helix</keyword>
<accession>A0A0B7JZT5</accession>
<evidence type="ECO:0000256" key="4">
    <source>
        <dbReference type="ARBA" id="ARBA00022729"/>
    </source>
</evidence>
<dbReference type="AlphaFoldDB" id="A0A0B7JZT5"/>
<dbReference type="CDD" id="cd21176">
    <property type="entry name" value="LPMO_auxiliary-like"/>
    <property type="match status" value="1"/>
</dbReference>
<evidence type="ECO:0000256" key="9">
    <source>
        <dbReference type="SAM" id="SignalP"/>
    </source>
</evidence>
<evidence type="ECO:0000313" key="11">
    <source>
        <dbReference type="EMBL" id="CEO48165.1"/>
    </source>
</evidence>
<dbReference type="EMBL" id="CDPU01000009">
    <property type="protein sequence ID" value="CEO48165.1"/>
    <property type="molecule type" value="Genomic_DNA"/>
</dbReference>
<dbReference type="PANTHER" id="PTHR34992">
    <property type="entry name" value="HYPHAL ANASTAMOSIS-7 PROTEIN"/>
    <property type="match status" value="1"/>
</dbReference>
<evidence type="ECO:0000256" key="6">
    <source>
        <dbReference type="ARBA" id="ARBA00023180"/>
    </source>
</evidence>
<dbReference type="GO" id="GO:0098552">
    <property type="term" value="C:side of membrane"/>
    <property type="evidence" value="ECO:0007669"/>
    <property type="project" value="UniProtKB-KW"/>
</dbReference>
<proteinExistence type="predicted"/>
<dbReference type="InterPro" id="IPR046530">
    <property type="entry name" value="BIM1-like_dom"/>
</dbReference>
<keyword evidence="4 9" id="KW-0732">Signal</keyword>
<reference evidence="11" key="1">
    <citation type="submission" date="2015-01" db="EMBL/GenBank/DDBJ databases">
        <authorList>
            <person name="Durling Mikael"/>
        </authorList>
    </citation>
    <scope>NUCLEOTIDE SEQUENCE</scope>
</reference>
<evidence type="ECO:0000256" key="3">
    <source>
        <dbReference type="ARBA" id="ARBA00022622"/>
    </source>
</evidence>
<evidence type="ECO:0000256" key="2">
    <source>
        <dbReference type="ARBA" id="ARBA00022475"/>
    </source>
</evidence>
<dbReference type="GO" id="GO:0005886">
    <property type="term" value="C:plasma membrane"/>
    <property type="evidence" value="ECO:0007669"/>
    <property type="project" value="UniProtKB-SubCell"/>
</dbReference>
<sequence>MMFKTALALASAQIVAAHYGLVYPEWRADTLNAPEDSTLSQWTYPCAGADFGSGNITEWPLEGGSIQLDLHHAWTYVFLNLGLGENTTDFNITLTHHQLMNTTGKGLLCLDDIRLPDNSNVTQGAVGTLQVITVGDTGSALYNCADIRFTANATKAPTCNNTVQHSFVQTGGNSSGSSGNNSTESGNDKGAAGILGVNMLSVTTFAGLAVVFAMGLGM</sequence>
<evidence type="ECO:0000256" key="7">
    <source>
        <dbReference type="ARBA" id="ARBA00023288"/>
    </source>
</evidence>
<comment type="subcellular location">
    <subcellularLocation>
        <location evidence="1">Cell membrane</location>
        <topology evidence="1">Lipid-anchor</topology>
        <topology evidence="1">GPI-anchor</topology>
    </subcellularLocation>
</comment>
<evidence type="ECO:0000256" key="5">
    <source>
        <dbReference type="ARBA" id="ARBA00023136"/>
    </source>
</evidence>
<dbReference type="Pfam" id="PF20238">
    <property type="entry name" value="BIM1-like_dom"/>
    <property type="match status" value="1"/>
</dbReference>
<feature type="chain" id="PRO_5002117775" description="Copper acquisition factor BIM1-like domain-containing protein" evidence="9">
    <location>
        <begin position="18"/>
        <end position="218"/>
    </location>
</feature>
<feature type="domain" description="Copper acquisition factor BIM1-like" evidence="10">
    <location>
        <begin position="17"/>
        <end position="162"/>
    </location>
</feature>
<dbReference type="InterPro" id="IPR046936">
    <property type="entry name" value="BIM1-like"/>
</dbReference>
<evidence type="ECO:0000256" key="1">
    <source>
        <dbReference type="ARBA" id="ARBA00004609"/>
    </source>
</evidence>
<evidence type="ECO:0000256" key="8">
    <source>
        <dbReference type="SAM" id="Phobius"/>
    </source>
</evidence>
<name>A0A0B7JZT5_BIOOC</name>
<feature type="transmembrane region" description="Helical" evidence="8">
    <location>
        <begin position="191"/>
        <end position="216"/>
    </location>
</feature>
<keyword evidence="6" id="KW-0325">Glycoprotein</keyword>
<keyword evidence="3" id="KW-0336">GPI-anchor</keyword>
<feature type="signal peptide" evidence="9">
    <location>
        <begin position="1"/>
        <end position="17"/>
    </location>
</feature>
<keyword evidence="8" id="KW-0812">Transmembrane</keyword>
<organism evidence="11">
    <name type="scientific">Bionectria ochroleuca</name>
    <name type="common">Gliocladium roseum</name>
    <dbReference type="NCBI Taxonomy" id="29856"/>
    <lineage>
        <taxon>Eukaryota</taxon>
        <taxon>Fungi</taxon>
        <taxon>Dikarya</taxon>
        <taxon>Ascomycota</taxon>
        <taxon>Pezizomycotina</taxon>
        <taxon>Sordariomycetes</taxon>
        <taxon>Hypocreomycetidae</taxon>
        <taxon>Hypocreales</taxon>
        <taxon>Bionectriaceae</taxon>
        <taxon>Clonostachys</taxon>
    </lineage>
</organism>
<keyword evidence="2" id="KW-1003">Cell membrane</keyword>
<keyword evidence="7" id="KW-0449">Lipoprotein</keyword>
<gene>
    <name evidence="11" type="ORF">BN869_000004221_1</name>
</gene>
<evidence type="ECO:0000259" key="10">
    <source>
        <dbReference type="Pfam" id="PF20238"/>
    </source>
</evidence>
<protein>
    <recommendedName>
        <fullName evidence="10">Copper acquisition factor BIM1-like domain-containing protein</fullName>
    </recommendedName>
</protein>
<dbReference type="PANTHER" id="PTHR34992:SF2">
    <property type="entry name" value="COPPER ACQUISITION FACTOR BIM1-LIKE DOMAIN-CONTAINING PROTEIN"/>
    <property type="match status" value="1"/>
</dbReference>